<dbReference type="PROSITE" id="PS00856">
    <property type="entry name" value="GUANYLATE_KINASE_1"/>
    <property type="match status" value="1"/>
</dbReference>
<comment type="similarity">
    <text evidence="1">Belongs to the guanylate kinase family.</text>
</comment>
<feature type="domain" description="Guanylate kinase-like" evidence="9">
    <location>
        <begin position="2"/>
        <end position="183"/>
    </location>
</feature>
<dbReference type="GO" id="GO:0004385">
    <property type="term" value="F:GMP kinase activity"/>
    <property type="evidence" value="ECO:0007669"/>
    <property type="project" value="UniProtKB-EC"/>
</dbReference>
<evidence type="ECO:0000256" key="8">
    <source>
        <dbReference type="ARBA" id="ARBA00030128"/>
    </source>
</evidence>
<dbReference type="HAMAP" id="MF_00328">
    <property type="entry name" value="Guanylate_kinase"/>
    <property type="match status" value="1"/>
</dbReference>
<organism evidence="10 11">
    <name type="scientific">Pichia sorbitophila (strain ATCC MYA-4447 / BCRC 22081 / CBS 7064 / NBRC 10061 / NRRL Y-12695)</name>
    <name type="common">Hybrid yeast</name>
    <dbReference type="NCBI Taxonomy" id="559304"/>
    <lineage>
        <taxon>Eukaryota</taxon>
        <taxon>Fungi</taxon>
        <taxon>Dikarya</taxon>
        <taxon>Ascomycota</taxon>
        <taxon>Saccharomycotina</taxon>
        <taxon>Pichiomycetes</taxon>
        <taxon>Debaryomycetaceae</taxon>
        <taxon>Millerozyma</taxon>
    </lineage>
</organism>
<dbReference type="PROSITE" id="PS50052">
    <property type="entry name" value="GUANYLATE_KINASE_2"/>
    <property type="match status" value="1"/>
</dbReference>
<dbReference type="GO" id="GO:0005524">
    <property type="term" value="F:ATP binding"/>
    <property type="evidence" value="ECO:0007669"/>
    <property type="project" value="UniProtKB-KW"/>
</dbReference>
<dbReference type="HOGENOM" id="CLU_001715_0_4_1"/>
<reference evidence="10 11" key="1">
    <citation type="journal article" date="2012" name="G3 (Bethesda)">
        <title>Pichia sorbitophila, an interspecies yeast hybrid reveals early steps of genome resolution following polyploidization.</title>
        <authorList>
            <person name="Leh Louis V."/>
            <person name="Despons L."/>
            <person name="Friedrich A."/>
            <person name="Martin T."/>
            <person name="Durrens P."/>
            <person name="Casaregola S."/>
            <person name="Neuveglise C."/>
            <person name="Fairhead C."/>
            <person name="Marck C."/>
            <person name="Cruz J.A."/>
            <person name="Straub M.L."/>
            <person name="Kugler V."/>
            <person name="Sacerdot C."/>
            <person name="Uzunov Z."/>
            <person name="Thierry A."/>
            <person name="Weiss S."/>
            <person name="Bleykasten C."/>
            <person name="De Montigny J."/>
            <person name="Jacques N."/>
            <person name="Jung P."/>
            <person name="Lemaire M."/>
            <person name="Mallet S."/>
            <person name="Morel G."/>
            <person name="Richard G.F."/>
            <person name="Sarkar A."/>
            <person name="Savel G."/>
            <person name="Schacherer J."/>
            <person name="Seret M.L."/>
            <person name="Talla E."/>
            <person name="Samson G."/>
            <person name="Jubin C."/>
            <person name="Poulain J."/>
            <person name="Vacherie B."/>
            <person name="Barbe V."/>
            <person name="Pelletier E."/>
            <person name="Sherman D.J."/>
            <person name="Westhof E."/>
            <person name="Weissenbach J."/>
            <person name="Baret P.V."/>
            <person name="Wincker P."/>
            <person name="Gaillardin C."/>
            <person name="Dujon B."/>
            <person name="Souciet J.L."/>
        </authorList>
    </citation>
    <scope>NUCLEOTIDE SEQUENCE [LARGE SCALE GENOMIC DNA]</scope>
    <source>
        <strain evidence="11">ATCC MYA-4447 / BCRC 22081 / CBS 7064 / NBRC 10061 / NRRL Y-12695</strain>
    </source>
</reference>
<keyword evidence="4" id="KW-0808">Transferase</keyword>
<evidence type="ECO:0000256" key="6">
    <source>
        <dbReference type="ARBA" id="ARBA00022777"/>
    </source>
</evidence>
<dbReference type="FunFam" id="3.40.50.300:FF:000776">
    <property type="entry name" value="Guanylate kinase 2"/>
    <property type="match status" value="1"/>
</dbReference>
<keyword evidence="5" id="KW-0547">Nucleotide-binding</keyword>
<dbReference type="InterPro" id="IPR027417">
    <property type="entry name" value="P-loop_NTPase"/>
</dbReference>
<dbReference type="OrthoDB" id="6334211at2759"/>
<accession>G8YQE5</accession>
<evidence type="ECO:0000313" key="11">
    <source>
        <dbReference type="Proteomes" id="UP000005222"/>
    </source>
</evidence>
<evidence type="ECO:0000259" key="9">
    <source>
        <dbReference type="PROSITE" id="PS50052"/>
    </source>
</evidence>
<evidence type="ECO:0000256" key="7">
    <source>
        <dbReference type="ARBA" id="ARBA00022840"/>
    </source>
</evidence>
<keyword evidence="11" id="KW-1185">Reference proteome</keyword>
<dbReference type="PANTHER" id="PTHR23117">
    <property type="entry name" value="GUANYLATE KINASE-RELATED"/>
    <property type="match status" value="1"/>
</dbReference>
<dbReference type="CDD" id="cd00071">
    <property type="entry name" value="GMPK"/>
    <property type="match status" value="1"/>
</dbReference>
<proteinExistence type="inferred from homology"/>
<name>G8YQE5_PICSO</name>
<dbReference type="Pfam" id="PF00625">
    <property type="entry name" value="Guanylate_kin"/>
    <property type="match status" value="1"/>
</dbReference>
<dbReference type="InterPro" id="IPR008144">
    <property type="entry name" value="Guanylate_kin-like_dom"/>
</dbReference>
<dbReference type="PANTHER" id="PTHR23117:SF13">
    <property type="entry name" value="GUANYLATE KINASE"/>
    <property type="match status" value="1"/>
</dbReference>
<dbReference type="STRING" id="559304.G8YQE5"/>
<dbReference type="InParanoid" id="G8YQE5"/>
<evidence type="ECO:0000256" key="4">
    <source>
        <dbReference type="ARBA" id="ARBA00022679"/>
    </source>
</evidence>
<dbReference type="InterPro" id="IPR020590">
    <property type="entry name" value="Guanylate_kinase_CS"/>
</dbReference>
<keyword evidence="6" id="KW-0418">Kinase</keyword>
<evidence type="ECO:0000256" key="2">
    <source>
        <dbReference type="ARBA" id="ARBA00012961"/>
    </source>
</evidence>
<evidence type="ECO:0000256" key="5">
    <source>
        <dbReference type="ARBA" id="ARBA00022741"/>
    </source>
</evidence>
<gene>
    <name evidence="10" type="primary">Piso0_000914</name>
    <name evidence="10" type="ORF">GNLVRS01_PISO0D06867g</name>
</gene>
<dbReference type="InterPro" id="IPR017665">
    <property type="entry name" value="Guanylate_kinase"/>
</dbReference>
<dbReference type="InterPro" id="IPR008145">
    <property type="entry name" value="GK/Ca_channel_bsu"/>
</dbReference>
<evidence type="ECO:0000313" key="10">
    <source>
        <dbReference type="EMBL" id="CCE78880.1"/>
    </source>
</evidence>
<protein>
    <recommendedName>
        <fullName evidence="3">Guanylate kinase</fullName>
        <ecNumber evidence="2">2.7.4.8</ecNumber>
    </recommendedName>
    <alternativeName>
        <fullName evidence="8">GMP kinase</fullName>
    </alternativeName>
</protein>
<dbReference type="OMA" id="NFETCYK"/>
<keyword evidence="7" id="KW-0067">ATP-binding</keyword>
<dbReference type="GO" id="GO:0005829">
    <property type="term" value="C:cytosol"/>
    <property type="evidence" value="ECO:0007669"/>
    <property type="project" value="TreeGrafter"/>
</dbReference>
<evidence type="ECO:0000256" key="3">
    <source>
        <dbReference type="ARBA" id="ARBA00016296"/>
    </source>
</evidence>
<sequence length="186" mass="20810">MSRPVVISGPSGSGKSTLLKKLLAEYPSKFGFSVSNTTRKPRPGEVDGTDYHFTTVDEFKKAIDEGKFIEWTQFSGNYYGTSYKAVEDVSKQGRKCLLDIDMYGVKAVKASLLNARYLFLSPPSIDTLKERLENRGTETPESIQKRLSAATAEIEYAETGAHDRVIVNDDLERAYSEFKDFILAED</sequence>
<dbReference type="FunCoup" id="G8YQE5">
    <property type="interactions" value="912"/>
</dbReference>
<dbReference type="EC" id="2.7.4.8" evidence="2"/>
<dbReference type="AlphaFoldDB" id="G8YQE5"/>
<dbReference type="NCBIfam" id="TIGR03263">
    <property type="entry name" value="guanyl_kin"/>
    <property type="match status" value="1"/>
</dbReference>
<dbReference type="EMBL" id="FO082056">
    <property type="protein sequence ID" value="CCE78880.1"/>
    <property type="molecule type" value="Genomic_DNA"/>
</dbReference>
<dbReference type="Gene3D" id="3.40.50.300">
    <property type="entry name" value="P-loop containing nucleotide triphosphate hydrolases"/>
    <property type="match status" value="1"/>
</dbReference>
<dbReference type="eggNOG" id="KOG0707">
    <property type="taxonomic scope" value="Eukaryota"/>
</dbReference>
<dbReference type="Proteomes" id="UP000005222">
    <property type="component" value="Chromosome D"/>
</dbReference>
<dbReference type="SMART" id="SM00072">
    <property type="entry name" value="GuKc"/>
    <property type="match status" value="1"/>
</dbReference>
<evidence type="ECO:0000256" key="1">
    <source>
        <dbReference type="ARBA" id="ARBA00005790"/>
    </source>
</evidence>
<dbReference type="SUPFAM" id="SSF52540">
    <property type="entry name" value="P-loop containing nucleoside triphosphate hydrolases"/>
    <property type="match status" value="1"/>
</dbReference>